<evidence type="ECO:0000313" key="2">
    <source>
        <dbReference type="EMBL" id="GAA4899447.1"/>
    </source>
</evidence>
<feature type="signal peptide" evidence="1">
    <location>
        <begin position="1"/>
        <end position="19"/>
    </location>
</feature>
<proteinExistence type="predicted"/>
<evidence type="ECO:0008006" key="4">
    <source>
        <dbReference type="Google" id="ProtNLM"/>
    </source>
</evidence>
<dbReference type="EMBL" id="BAABJH010000006">
    <property type="protein sequence ID" value="GAA4899447.1"/>
    <property type="molecule type" value="Genomic_DNA"/>
</dbReference>
<comment type="caution">
    <text evidence="2">The sequence shown here is derived from an EMBL/GenBank/DDBJ whole genome shotgun (WGS) entry which is preliminary data.</text>
</comment>
<name>A0ABP9FCR0_9FLAO</name>
<organism evidence="2 3">
    <name type="scientific">Flaviramulus aquimarinus</name>
    <dbReference type="NCBI Taxonomy" id="1170456"/>
    <lineage>
        <taxon>Bacteria</taxon>
        <taxon>Pseudomonadati</taxon>
        <taxon>Bacteroidota</taxon>
        <taxon>Flavobacteriia</taxon>
        <taxon>Flavobacteriales</taxon>
        <taxon>Flavobacteriaceae</taxon>
        <taxon>Flaviramulus</taxon>
    </lineage>
</organism>
<accession>A0ABP9FCR0</accession>
<gene>
    <name evidence="2" type="ORF">GCM10023311_25930</name>
</gene>
<dbReference type="Proteomes" id="UP001500433">
    <property type="component" value="Unassembled WGS sequence"/>
</dbReference>
<keyword evidence="1" id="KW-0732">Signal</keyword>
<sequence>MKPYVLYFVIFLFSLSSYAQIDNEKKSFSIPAIESPKDSSDIVPLRPSKPISANNKAFGINRKTSTNLELPKKDFSMFPDEEFGNPGELHTKKLDKIEKQLLPEGYGSNGGLKEDAYWGDYYTKSEYIDISYRDYGRIDGDLLNILVDDDVIKSNVYLSGGFKGFRLQLKEGLNKIEFYAINEGSLLPNTAQYKIVDQWSSVITGKIWSLSKGVKVTIIIVKE</sequence>
<evidence type="ECO:0000256" key="1">
    <source>
        <dbReference type="SAM" id="SignalP"/>
    </source>
</evidence>
<reference evidence="3" key="1">
    <citation type="journal article" date="2019" name="Int. J. Syst. Evol. Microbiol.">
        <title>The Global Catalogue of Microorganisms (GCM) 10K type strain sequencing project: providing services to taxonomists for standard genome sequencing and annotation.</title>
        <authorList>
            <consortium name="The Broad Institute Genomics Platform"/>
            <consortium name="The Broad Institute Genome Sequencing Center for Infectious Disease"/>
            <person name="Wu L."/>
            <person name="Ma J."/>
        </authorList>
    </citation>
    <scope>NUCLEOTIDE SEQUENCE [LARGE SCALE GENOMIC DNA]</scope>
    <source>
        <strain evidence="3">JCM 18274</strain>
    </source>
</reference>
<protein>
    <recommendedName>
        <fullName evidence="4">Secreted protein</fullName>
    </recommendedName>
</protein>
<keyword evidence="3" id="KW-1185">Reference proteome</keyword>
<evidence type="ECO:0000313" key="3">
    <source>
        <dbReference type="Proteomes" id="UP001500433"/>
    </source>
</evidence>
<feature type="chain" id="PRO_5046139920" description="Secreted protein" evidence="1">
    <location>
        <begin position="20"/>
        <end position="223"/>
    </location>
</feature>